<feature type="transmembrane region" description="Helical" evidence="1">
    <location>
        <begin position="137"/>
        <end position="166"/>
    </location>
</feature>
<dbReference type="AlphaFoldDB" id="A0A7R9GIN3"/>
<dbReference type="EMBL" id="CAJPEX010003897">
    <property type="protein sequence ID" value="CAG0922638.1"/>
    <property type="molecule type" value="Genomic_DNA"/>
</dbReference>
<keyword evidence="1" id="KW-1133">Transmembrane helix</keyword>
<evidence type="ECO:0000313" key="3">
    <source>
        <dbReference type="Proteomes" id="UP000678499"/>
    </source>
</evidence>
<feature type="transmembrane region" description="Helical" evidence="1">
    <location>
        <begin position="103"/>
        <end position="125"/>
    </location>
</feature>
<keyword evidence="1" id="KW-0812">Transmembrane</keyword>
<accession>A0A7R9GIN3</accession>
<feature type="transmembrane region" description="Helical" evidence="1">
    <location>
        <begin position="72"/>
        <end position="91"/>
    </location>
</feature>
<name>A0A7R9GIN3_9CRUS</name>
<protein>
    <submittedName>
        <fullName evidence="2">Uncharacterized protein</fullName>
    </submittedName>
</protein>
<evidence type="ECO:0000256" key="1">
    <source>
        <dbReference type="SAM" id="Phobius"/>
    </source>
</evidence>
<dbReference type="EMBL" id="OA885934">
    <property type="protein sequence ID" value="CAD7282486.1"/>
    <property type="molecule type" value="Genomic_DNA"/>
</dbReference>
<proteinExistence type="predicted"/>
<keyword evidence="3" id="KW-1185">Reference proteome</keyword>
<sequence length="190" mass="21019">MVMHVTLRPEVLKEPRGLFTLAELAPNLQTSSSLGYETLQGIFAILVHLQIPAFKMVMHVTLRPEVLKEPRGLFTLAELVIVGVACALFLQTRTYKPESRAEAYAVAGFLFTFFIISLLTLIAYILGQPRGVLESVIAFGGALFLLYSGIALSIALSSVSFSNPLITMLRTKKRQKQLQQKPKRPGESNK</sequence>
<keyword evidence="1" id="KW-0472">Membrane</keyword>
<reference evidence="2" key="1">
    <citation type="submission" date="2020-11" db="EMBL/GenBank/DDBJ databases">
        <authorList>
            <person name="Tran Van P."/>
        </authorList>
    </citation>
    <scope>NUCLEOTIDE SEQUENCE</scope>
</reference>
<gene>
    <name evidence="2" type="ORF">NMOB1V02_LOCUS10110</name>
</gene>
<evidence type="ECO:0000313" key="2">
    <source>
        <dbReference type="EMBL" id="CAD7282486.1"/>
    </source>
</evidence>
<organism evidence="2">
    <name type="scientific">Notodromas monacha</name>
    <dbReference type="NCBI Taxonomy" id="399045"/>
    <lineage>
        <taxon>Eukaryota</taxon>
        <taxon>Metazoa</taxon>
        <taxon>Ecdysozoa</taxon>
        <taxon>Arthropoda</taxon>
        <taxon>Crustacea</taxon>
        <taxon>Oligostraca</taxon>
        <taxon>Ostracoda</taxon>
        <taxon>Podocopa</taxon>
        <taxon>Podocopida</taxon>
        <taxon>Cypridocopina</taxon>
        <taxon>Cypridoidea</taxon>
        <taxon>Cyprididae</taxon>
        <taxon>Notodromas</taxon>
    </lineage>
</organism>
<dbReference type="Proteomes" id="UP000678499">
    <property type="component" value="Unassembled WGS sequence"/>
</dbReference>